<protein>
    <submittedName>
        <fullName evidence="1">Uncharacterized protein</fullName>
    </submittedName>
</protein>
<dbReference type="AlphaFoldDB" id="A0AAV4LWS6"/>
<name>A0AAV4LWS6_BABCB</name>
<evidence type="ECO:0000313" key="1">
    <source>
        <dbReference type="EMBL" id="GIX64524.1"/>
    </source>
</evidence>
<organism evidence="1 2">
    <name type="scientific">Babesia caballi</name>
    <dbReference type="NCBI Taxonomy" id="5871"/>
    <lineage>
        <taxon>Eukaryota</taxon>
        <taxon>Sar</taxon>
        <taxon>Alveolata</taxon>
        <taxon>Apicomplexa</taxon>
        <taxon>Aconoidasida</taxon>
        <taxon>Piroplasmida</taxon>
        <taxon>Babesiidae</taxon>
        <taxon>Babesia</taxon>
    </lineage>
</organism>
<dbReference type="EMBL" id="BPLF01000003">
    <property type="protein sequence ID" value="GIX64524.1"/>
    <property type="molecule type" value="Genomic_DNA"/>
</dbReference>
<dbReference type="GeneID" id="94196005"/>
<proteinExistence type="predicted"/>
<dbReference type="RefSeq" id="XP_067716593.1">
    <property type="nucleotide sequence ID" value="XM_067860492.1"/>
</dbReference>
<sequence>MVRLGGIVSILHLTERCRLQLSSYNLSGFGSYKIFLCVPKGYPELFEILFLVKPLRSPPACALTPPVQVGEAEIHDRHDTNENSGTVLMLRSLKALPLGVSLTVGGGDGRARENTGSRFNKRFKTVGQTFNKRF</sequence>
<reference evidence="1 2" key="1">
    <citation type="submission" date="2021-06" db="EMBL/GenBank/DDBJ databases">
        <title>Genome sequence of Babesia caballi.</title>
        <authorList>
            <person name="Yamagishi J."/>
            <person name="Kidaka T."/>
            <person name="Ochi A."/>
        </authorList>
    </citation>
    <scope>NUCLEOTIDE SEQUENCE [LARGE SCALE GENOMIC DNA]</scope>
    <source>
        <strain evidence="1">USDA-D6B2</strain>
    </source>
</reference>
<comment type="caution">
    <text evidence="1">The sequence shown here is derived from an EMBL/GenBank/DDBJ whole genome shotgun (WGS) entry which is preliminary data.</text>
</comment>
<evidence type="ECO:0000313" key="2">
    <source>
        <dbReference type="Proteomes" id="UP001497744"/>
    </source>
</evidence>
<accession>A0AAV4LWS6</accession>
<gene>
    <name evidence="1" type="ORF">BcabD6B2_39590</name>
</gene>
<keyword evidence="2" id="KW-1185">Reference proteome</keyword>
<dbReference type="Proteomes" id="UP001497744">
    <property type="component" value="Unassembled WGS sequence"/>
</dbReference>